<dbReference type="KEGG" id="fmg:HYN48_13615"/>
<dbReference type="Proteomes" id="UP000244193">
    <property type="component" value="Chromosome"/>
</dbReference>
<name>A0A2S0RHA2_9FLAO</name>
<dbReference type="AlphaFoldDB" id="A0A2S0RHA2"/>
<gene>
    <name evidence="1" type="ORF">HYN48_13615</name>
</gene>
<organism evidence="1 2">
    <name type="scientific">Flavobacterium magnum</name>
    <dbReference type="NCBI Taxonomy" id="2162713"/>
    <lineage>
        <taxon>Bacteria</taxon>
        <taxon>Pseudomonadati</taxon>
        <taxon>Bacteroidota</taxon>
        <taxon>Flavobacteriia</taxon>
        <taxon>Flavobacteriales</taxon>
        <taxon>Flavobacteriaceae</taxon>
        <taxon>Flavobacterium</taxon>
    </lineage>
</organism>
<evidence type="ECO:0008006" key="3">
    <source>
        <dbReference type="Google" id="ProtNLM"/>
    </source>
</evidence>
<reference evidence="1 2" key="1">
    <citation type="submission" date="2018-04" db="EMBL/GenBank/DDBJ databases">
        <title>Genome sequencing of Flavobacterium sp. HYN0048.</title>
        <authorList>
            <person name="Yi H."/>
            <person name="Baek C."/>
        </authorList>
    </citation>
    <scope>NUCLEOTIDE SEQUENCE [LARGE SCALE GENOMIC DNA]</scope>
    <source>
        <strain evidence="1 2">HYN0048</strain>
    </source>
</reference>
<sequence length="241" mass="28512">MSISTSFFRARIVTNIEERDLETVKCIYYPDWSEIDSSYQTFGRCNDKGQNFFYCSNYFEATLKELNPNHKDLVMVGTFDPKIENTKIRCQFAGIETLKRYSHSDSILQNYQYQNERDRNIEKFIGSKFQEKILPHNDFQYKLTIAFSNILLNDDDTGCLIYPSVASGLKYSNYGIKPNYVDELLYCTGVYIYRVEKSNFAYTLIPYKYSSYIHHNLNNHKTSIIDWKENNRTDKVKRYSL</sequence>
<accession>A0A2S0RHA2</accession>
<dbReference type="EMBL" id="CP028811">
    <property type="protein sequence ID" value="AWA31036.1"/>
    <property type="molecule type" value="Genomic_DNA"/>
</dbReference>
<evidence type="ECO:0000313" key="2">
    <source>
        <dbReference type="Proteomes" id="UP000244193"/>
    </source>
</evidence>
<keyword evidence="2" id="KW-1185">Reference proteome</keyword>
<evidence type="ECO:0000313" key="1">
    <source>
        <dbReference type="EMBL" id="AWA31036.1"/>
    </source>
</evidence>
<protein>
    <recommendedName>
        <fullName evidence="3">RES domain-containing protein</fullName>
    </recommendedName>
</protein>
<proteinExistence type="predicted"/>